<evidence type="ECO:0000313" key="6">
    <source>
        <dbReference type="EMBL" id="OQR80761.1"/>
    </source>
</evidence>
<comment type="similarity">
    <text evidence="2">Belongs to the TMCO4 family.</text>
</comment>
<protein>
    <submittedName>
        <fullName evidence="6">Uncharacterized protein</fullName>
    </submittedName>
</protein>
<dbReference type="InterPro" id="IPR029058">
    <property type="entry name" value="AB_hydrolase_fold"/>
</dbReference>
<dbReference type="OrthoDB" id="277931at2759"/>
<proteinExistence type="inferred from homology"/>
<sequence>MAGRYLAADAADLIAKGQLTQDEWQAMQRDGGAVVHLRTRMMAQLERETEAAIASQPKDQVLESDVVAAVGGALWGAASAWLKSATKPPHEAPASTTSFLWSTAKEAALKSMETSQKIRRVEFLKLEHYCGDVASAEHVIITVNGFMTHGADPSANWAAFCERKHVACYVVQWEAGSEAEWNDFVGESHAHLGAGQEDAIASHFTGNPWNKAQNKATQVGHILADVLRSQPTALRGRKVTLMGHSLGGAVIASLLERLSAQNRANPSTRFLLHHVVLFAAAFVPEHNFTAVAADVFPDARRRILNVYSTQDHVLLHLFWAVNLHKQRPAAGCVAIASPTVENIDVSAHLPAEKGTLFGHSYEGIMGVACDKLDAFWDLPNA</sequence>
<dbReference type="PANTHER" id="PTHR17920">
    <property type="entry name" value="TRANSMEMBRANE AND COILED-COIL DOMAIN-CONTAINING PROTEIN 4 TMCO4"/>
    <property type="match status" value="1"/>
</dbReference>
<dbReference type="PANTHER" id="PTHR17920:SF23">
    <property type="entry name" value="DUF726-DOMAIN-CONTAINING PROTEIN"/>
    <property type="match status" value="1"/>
</dbReference>
<dbReference type="Proteomes" id="UP000243579">
    <property type="component" value="Unassembled WGS sequence"/>
</dbReference>
<gene>
    <name evidence="6" type="ORF">ACHHYP_17224</name>
</gene>
<dbReference type="GO" id="GO:0016020">
    <property type="term" value="C:membrane"/>
    <property type="evidence" value="ECO:0007669"/>
    <property type="project" value="UniProtKB-SubCell"/>
</dbReference>
<dbReference type="Gene3D" id="3.40.50.1820">
    <property type="entry name" value="alpha/beta hydrolase"/>
    <property type="match status" value="1"/>
</dbReference>
<keyword evidence="4" id="KW-1133">Transmembrane helix</keyword>
<dbReference type="AlphaFoldDB" id="A0A1V9Y4V8"/>
<accession>A0A1V9Y4V8</accession>
<evidence type="ECO:0000256" key="2">
    <source>
        <dbReference type="ARBA" id="ARBA00009824"/>
    </source>
</evidence>
<keyword evidence="7" id="KW-1185">Reference proteome</keyword>
<organism evidence="6 7">
    <name type="scientific">Achlya hypogyna</name>
    <name type="common">Oomycete</name>
    <name type="synonym">Protoachlya hypogyna</name>
    <dbReference type="NCBI Taxonomy" id="1202772"/>
    <lineage>
        <taxon>Eukaryota</taxon>
        <taxon>Sar</taxon>
        <taxon>Stramenopiles</taxon>
        <taxon>Oomycota</taxon>
        <taxon>Saprolegniomycetes</taxon>
        <taxon>Saprolegniales</taxon>
        <taxon>Achlyaceae</taxon>
        <taxon>Achlya</taxon>
    </lineage>
</organism>
<evidence type="ECO:0000256" key="5">
    <source>
        <dbReference type="ARBA" id="ARBA00023136"/>
    </source>
</evidence>
<keyword evidence="5" id="KW-0472">Membrane</keyword>
<evidence type="ECO:0000256" key="4">
    <source>
        <dbReference type="ARBA" id="ARBA00022989"/>
    </source>
</evidence>
<evidence type="ECO:0000313" key="7">
    <source>
        <dbReference type="Proteomes" id="UP000243579"/>
    </source>
</evidence>
<dbReference type="InterPro" id="IPR007941">
    <property type="entry name" value="DUF726"/>
</dbReference>
<reference evidence="6 7" key="1">
    <citation type="journal article" date="2014" name="Genome Biol. Evol.">
        <title>The secreted proteins of Achlya hypogyna and Thraustotheca clavata identify the ancestral oomycete secretome and reveal gene acquisitions by horizontal gene transfer.</title>
        <authorList>
            <person name="Misner I."/>
            <person name="Blouin N."/>
            <person name="Leonard G."/>
            <person name="Richards T.A."/>
            <person name="Lane C.E."/>
        </authorList>
    </citation>
    <scope>NUCLEOTIDE SEQUENCE [LARGE SCALE GENOMIC DNA]</scope>
    <source>
        <strain evidence="6 7">ATCC 48635</strain>
    </source>
</reference>
<comment type="caution">
    <text evidence="6">The sequence shown here is derived from an EMBL/GenBank/DDBJ whole genome shotgun (WGS) entry which is preliminary data.</text>
</comment>
<dbReference type="SUPFAM" id="SSF53474">
    <property type="entry name" value="alpha/beta-Hydrolases"/>
    <property type="match status" value="1"/>
</dbReference>
<keyword evidence="3" id="KW-0812">Transmembrane</keyword>
<evidence type="ECO:0000256" key="3">
    <source>
        <dbReference type="ARBA" id="ARBA00022692"/>
    </source>
</evidence>
<evidence type="ECO:0000256" key="1">
    <source>
        <dbReference type="ARBA" id="ARBA00004141"/>
    </source>
</evidence>
<dbReference type="EMBL" id="JNBR01002874">
    <property type="protein sequence ID" value="OQR80761.1"/>
    <property type="molecule type" value="Genomic_DNA"/>
</dbReference>
<dbReference type="Pfam" id="PF05277">
    <property type="entry name" value="DUF726"/>
    <property type="match status" value="1"/>
</dbReference>
<comment type="subcellular location">
    <subcellularLocation>
        <location evidence="1">Membrane</location>
        <topology evidence="1">Multi-pass membrane protein</topology>
    </subcellularLocation>
</comment>
<name>A0A1V9Y4V8_ACHHY</name>